<dbReference type="AlphaFoldDB" id="A0AAJ2R8L4"/>
<dbReference type="InterPro" id="IPR023346">
    <property type="entry name" value="Lysozyme-like_dom_sf"/>
</dbReference>
<comment type="caution">
    <text evidence="4">The sequence shown here is derived from an EMBL/GenBank/DDBJ whole genome shotgun (WGS) entry which is preliminary data.</text>
</comment>
<reference evidence="4" key="1">
    <citation type="submission" date="2023-11" db="EMBL/GenBank/DDBJ databases">
        <title>Identification and selenium tolerance of Delftia acidovorans R3-25.</title>
        <authorList>
            <person name="Zhang S."/>
            <person name="Liu Y."/>
            <person name="Guo Y."/>
        </authorList>
    </citation>
    <scope>NUCLEOTIDE SEQUENCE</scope>
    <source>
        <strain evidence="4">R3-25</strain>
    </source>
</reference>
<dbReference type="GO" id="GO:0016829">
    <property type="term" value="F:lyase activity"/>
    <property type="evidence" value="ECO:0007669"/>
    <property type="project" value="UniProtKB-KW"/>
</dbReference>
<name>A0AAJ2R8L4_DELAC</name>
<dbReference type="Pfam" id="PF01464">
    <property type="entry name" value="SLT"/>
    <property type="match status" value="1"/>
</dbReference>
<dbReference type="PANTHER" id="PTHR37423">
    <property type="entry name" value="SOLUBLE LYTIC MUREIN TRANSGLYCOSYLASE-RELATED"/>
    <property type="match status" value="1"/>
</dbReference>
<dbReference type="EC" id="4.2.2.n1" evidence="4"/>
<dbReference type="CDD" id="cd00254">
    <property type="entry name" value="LT-like"/>
    <property type="match status" value="1"/>
</dbReference>
<dbReference type="EMBL" id="JAWWMZ010000021">
    <property type="protein sequence ID" value="MDX4957791.1"/>
    <property type="molecule type" value="Genomic_DNA"/>
</dbReference>
<dbReference type="PANTHER" id="PTHR37423:SF2">
    <property type="entry name" value="MEMBRANE-BOUND LYTIC MUREIN TRANSGLYCOSYLASE C"/>
    <property type="match status" value="1"/>
</dbReference>
<accession>A0AAJ2R8L4</accession>
<feature type="signal peptide" evidence="2">
    <location>
        <begin position="1"/>
        <end position="20"/>
    </location>
</feature>
<evidence type="ECO:0000259" key="3">
    <source>
        <dbReference type="Pfam" id="PF01464"/>
    </source>
</evidence>
<keyword evidence="2" id="KW-0732">Signal</keyword>
<evidence type="ECO:0000256" key="1">
    <source>
        <dbReference type="ARBA" id="ARBA00007734"/>
    </source>
</evidence>
<protein>
    <submittedName>
        <fullName evidence="4">Lytic transglycosylase domain-containing protein</fullName>
        <ecNumber evidence="4">4.2.2.n1</ecNumber>
    </submittedName>
</protein>
<dbReference type="RefSeq" id="WP_319076874.1">
    <property type="nucleotide sequence ID" value="NZ_JAWWMZ010000021.1"/>
</dbReference>
<gene>
    <name evidence="4" type="ORF">SGN30_30605</name>
</gene>
<proteinExistence type="inferred from homology"/>
<organism evidence="4 5">
    <name type="scientific">Delftia acidovorans</name>
    <name type="common">Pseudomonas acidovorans</name>
    <name type="synonym">Comamonas acidovorans</name>
    <dbReference type="NCBI Taxonomy" id="80866"/>
    <lineage>
        <taxon>Bacteria</taxon>
        <taxon>Pseudomonadati</taxon>
        <taxon>Pseudomonadota</taxon>
        <taxon>Betaproteobacteria</taxon>
        <taxon>Burkholderiales</taxon>
        <taxon>Comamonadaceae</taxon>
        <taxon>Delftia</taxon>
    </lineage>
</organism>
<feature type="domain" description="Transglycosylase SLT" evidence="3">
    <location>
        <begin position="49"/>
        <end position="157"/>
    </location>
</feature>
<dbReference type="PROSITE" id="PS51257">
    <property type="entry name" value="PROKAR_LIPOPROTEIN"/>
    <property type="match status" value="1"/>
</dbReference>
<keyword evidence="4" id="KW-0456">Lyase</keyword>
<dbReference type="SUPFAM" id="SSF53955">
    <property type="entry name" value="Lysozyme-like"/>
    <property type="match status" value="1"/>
</dbReference>
<dbReference type="InterPro" id="IPR008258">
    <property type="entry name" value="Transglycosylase_SLT_dom_1"/>
</dbReference>
<dbReference type="Gene3D" id="1.10.530.10">
    <property type="match status" value="1"/>
</dbReference>
<dbReference type="Proteomes" id="UP001287445">
    <property type="component" value="Unassembled WGS sequence"/>
</dbReference>
<evidence type="ECO:0000313" key="4">
    <source>
        <dbReference type="EMBL" id="MDX4957791.1"/>
    </source>
</evidence>
<comment type="similarity">
    <text evidence="1">Belongs to the transglycosylase Slt family.</text>
</comment>
<feature type="chain" id="PRO_5042465646" evidence="2">
    <location>
        <begin position="21"/>
        <end position="178"/>
    </location>
</feature>
<evidence type="ECO:0000313" key="5">
    <source>
        <dbReference type="Proteomes" id="UP001287445"/>
    </source>
</evidence>
<evidence type="ECO:0000256" key="2">
    <source>
        <dbReference type="SAM" id="SignalP"/>
    </source>
</evidence>
<sequence>MIKLAAAIGLTTLACFGANASTLDCLRGNKTNAHCRQMLQNYWQHERAITAVALHYGLEPALLKALVAVESQYNAQARSPANARGLAQVLPDTARGVGLQNAESNLYSPVLGLAAGAAYLRKMWFEFRDWPLALAAYNAGPGAVRKHKGIPPYRETQQYVPKVLALYREFALAEAAIR</sequence>